<name>I3STU4_MEDTR</name>
<dbReference type="AlphaFoldDB" id="I3STU4"/>
<protein>
    <submittedName>
        <fullName evidence="1">Uncharacterized protein</fullName>
    </submittedName>
</protein>
<accession>I3STU4</accession>
<organism evidence="1">
    <name type="scientific">Medicago truncatula</name>
    <name type="common">Barrel medic</name>
    <name type="synonym">Medicago tribuloides</name>
    <dbReference type="NCBI Taxonomy" id="3880"/>
    <lineage>
        <taxon>Eukaryota</taxon>
        <taxon>Viridiplantae</taxon>
        <taxon>Streptophyta</taxon>
        <taxon>Embryophyta</taxon>
        <taxon>Tracheophyta</taxon>
        <taxon>Spermatophyta</taxon>
        <taxon>Magnoliopsida</taxon>
        <taxon>eudicotyledons</taxon>
        <taxon>Gunneridae</taxon>
        <taxon>Pentapetalae</taxon>
        <taxon>rosids</taxon>
        <taxon>fabids</taxon>
        <taxon>Fabales</taxon>
        <taxon>Fabaceae</taxon>
        <taxon>Papilionoideae</taxon>
        <taxon>50 kb inversion clade</taxon>
        <taxon>NPAAA clade</taxon>
        <taxon>Hologalegina</taxon>
        <taxon>IRL clade</taxon>
        <taxon>Trifolieae</taxon>
        <taxon>Medicago</taxon>
    </lineage>
</organism>
<reference evidence="1" key="1">
    <citation type="submission" date="2012-05" db="EMBL/GenBank/DDBJ databases">
        <authorList>
            <person name="Krishnakumar V."/>
            <person name="Cheung F."/>
            <person name="Xiao Y."/>
            <person name="Chan A."/>
            <person name="Moskal W.A."/>
            <person name="Town C.D."/>
        </authorList>
    </citation>
    <scope>NUCLEOTIDE SEQUENCE</scope>
</reference>
<dbReference type="EMBL" id="BT143892">
    <property type="protein sequence ID" value="AFK43686.1"/>
    <property type="molecule type" value="mRNA"/>
</dbReference>
<proteinExistence type="evidence at transcript level"/>
<sequence>MELKWTFLVYQFQCVLALGILSSVIAGALDAGNQLAVPQMCQFILCR</sequence>
<evidence type="ECO:0000313" key="1">
    <source>
        <dbReference type="EMBL" id="AFK43686.1"/>
    </source>
</evidence>